<reference evidence="17 18" key="1">
    <citation type="submission" date="2019-03" db="EMBL/GenBank/DDBJ databases">
        <title>Genomic Encyclopedia of Type Strains, Phase IV (KMG-IV): sequencing the most valuable type-strain genomes for metagenomic binning, comparative biology and taxonomic classification.</title>
        <authorList>
            <person name="Goeker M."/>
        </authorList>
    </citation>
    <scope>NUCLEOTIDE SEQUENCE [LARGE SCALE GENOMIC DNA]</scope>
    <source>
        <strain evidence="17 18">DSM 12121</strain>
    </source>
</reference>
<dbReference type="Gene3D" id="3.90.400.10">
    <property type="entry name" value="Oligo-1,6-glucosidase, Domain 2"/>
    <property type="match status" value="1"/>
</dbReference>
<protein>
    <recommendedName>
        <fullName evidence="6">Maltokinase</fullName>
        <ecNumber evidence="4">2.7.1.175</ecNumber>
        <ecNumber evidence="5">5.4.99.16</ecNumber>
    </recommendedName>
    <alternativeName>
        <fullName evidence="14">Maltose alpha-D-glucosyltransferase</fullName>
    </alternativeName>
    <alternativeName>
        <fullName evidence="13">Maltose-1-phosphate synthase</fullName>
    </alternativeName>
</protein>
<dbReference type="PANTHER" id="PTHR10357:SF219">
    <property type="entry name" value="MALTOSE ALPHA-D-GLUCOSYLTRANSFERASE"/>
    <property type="match status" value="1"/>
</dbReference>
<dbReference type="Pfam" id="PF00128">
    <property type="entry name" value="Alpha-amylase"/>
    <property type="match status" value="1"/>
</dbReference>
<evidence type="ECO:0000256" key="1">
    <source>
        <dbReference type="ARBA" id="ARBA00001595"/>
    </source>
</evidence>
<feature type="domain" description="Glycosyl hydrolase family 13 catalytic" evidence="16">
    <location>
        <begin position="28"/>
        <end position="427"/>
    </location>
</feature>
<dbReference type="InterPro" id="IPR012810">
    <property type="entry name" value="TreS/a-amylase_N"/>
</dbReference>
<dbReference type="RefSeq" id="WP_133589267.1">
    <property type="nucleotide sequence ID" value="NZ_SNVV01000003.1"/>
</dbReference>
<dbReference type="InterPro" id="IPR011009">
    <property type="entry name" value="Kinase-like_dom_sf"/>
</dbReference>
<comment type="catalytic activity">
    <reaction evidence="15">
        <text>D-maltose + ATP = alpha-maltose 1-phosphate + ADP + H(+)</text>
        <dbReference type="Rhea" id="RHEA:31915"/>
        <dbReference type="ChEBI" id="CHEBI:15378"/>
        <dbReference type="ChEBI" id="CHEBI:17306"/>
        <dbReference type="ChEBI" id="CHEBI:30616"/>
        <dbReference type="ChEBI" id="CHEBI:63576"/>
        <dbReference type="ChEBI" id="CHEBI:456216"/>
        <dbReference type="EC" id="2.7.1.175"/>
    </reaction>
</comment>
<evidence type="ECO:0000313" key="18">
    <source>
        <dbReference type="Proteomes" id="UP000295129"/>
    </source>
</evidence>
<evidence type="ECO:0000256" key="5">
    <source>
        <dbReference type="ARBA" id="ARBA00012619"/>
    </source>
</evidence>
<organism evidence="17 18">
    <name type="scientific">Azoarcus indigens</name>
    <dbReference type="NCBI Taxonomy" id="29545"/>
    <lineage>
        <taxon>Bacteria</taxon>
        <taxon>Pseudomonadati</taxon>
        <taxon>Pseudomonadota</taxon>
        <taxon>Betaproteobacteria</taxon>
        <taxon>Rhodocyclales</taxon>
        <taxon>Zoogloeaceae</taxon>
        <taxon>Azoarcus</taxon>
    </lineage>
</organism>
<dbReference type="PANTHER" id="PTHR10357">
    <property type="entry name" value="ALPHA-AMYLASE FAMILY MEMBER"/>
    <property type="match status" value="1"/>
</dbReference>
<accession>A0A4V3BNV0</accession>
<evidence type="ECO:0000256" key="2">
    <source>
        <dbReference type="ARBA" id="ARBA00005496"/>
    </source>
</evidence>
<evidence type="ECO:0000256" key="3">
    <source>
        <dbReference type="ARBA" id="ARBA00006219"/>
    </source>
</evidence>
<dbReference type="NCBIfam" id="TIGR02456">
    <property type="entry name" value="treS_nterm"/>
    <property type="match status" value="1"/>
</dbReference>
<keyword evidence="7 17" id="KW-0808">Transferase</keyword>
<name>A0A4V3BNV0_9RHOO</name>
<gene>
    <name evidence="17" type="ORF">C7389_103280</name>
</gene>
<evidence type="ECO:0000256" key="7">
    <source>
        <dbReference type="ARBA" id="ARBA00022679"/>
    </source>
</evidence>
<keyword evidence="18" id="KW-1185">Reference proteome</keyword>
<evidence type="ECO:0000256" key="14">
    <source>
        <dbReference type="ARBA" id="ARBA00031378"/>
    </source>
</evidence>
<comment type="caution">
    <text evidence="17">The sequence shown here is derived from an EMBL/GenBank/DDBJ whole genome shotgun (WGS) entry which is preliminary data.</text>
</comment>
<evidence type="ECO:0000256" key="8">
    <source>
        <dbReference type="ARBA" id="ARBA00022723"/>
    </source>
</evidence>
<dbReference type="Proteomes" id="UP000295129">
    <property type="component" value="Unassembled WGS sequence"/>
</dbReference>
<keyword evidence="8" id="KW-0479">Metal-binding</keyword>
<comment type="similarity">
    <text evidence="2">Belongs to the glycosyl hydrolase 13 family. TreS subfamily.</text>
</comment>
<dbReference type="SUPFAM" id="SSF51445">
    <property type="entry name" value="(Trans)glycosidases"/>
    <property type="match status" value="1"/>
</dbReference>
<dbReference type="InterPro" id="IPR017853">
    <property type="entry name" value="GH"/>
</dbReference>
<dbReference type="Gene3D" id="3.90.1200.10">
    <property type="match status" value="1"/>
</dbReference>
<evidence type="ECO:0000259" key="16">
    <source>
        <dbReference type="SMART" id="SM00642"/>
    </source>
</evidence>
<dbReference type="Pfam" id="PF16657">
    <property type="entry name" value="Malt_amylase_C"/>
    <property type="match status" value="1"/>
</dbReference>
<evidence type="ECO:0000256" key="10">
    <source>
        <dbReference type="ARBA" id="ARBA00022837"/>
    </source>
</evidence>
<evidence type="ECO:0000256" key="11">
    <source>
        <dbReference type="ARBA" id="ARBA00022840"/>
    </source>
</evidence>
<evidence type="ECO:0000256" key="12">
    <source>
        <dbReference type="ARBA" id="ARBA00023235"/>
    </source>
</evidence>
<dbReference type="SMART" id="SM00642">
    <property type="entry name" value="Aamy"/>
    <property type="match status" value="1"/>
</dbReference>
<dbReference type="FunFam" id="3.20.20.80:FF:000055">
    <property type="entry name" value="Trehalose synthase"/>
    <property type="match status" value="1"/>
</dbReference>
<dbReference type="OrthoDB" id="9805159at2"/>
<dbReference type="EC" id="5.4.99.16" evidence="5"/>
<comment type="catalytic activity">
    <reaction evidence="1">
        <text>D-maltose = alpha,alpha-trehalose</text>
        <dbReference type="Rhea" id="RHEA:15145"/>
        <dbReference type="ChEBI" id="CHEBI:16551"/>
        <dbReference type="ChEBI" id="CHEBI:17306"/>
        <dbReference type="EC" id="5.4.99.16"/>
    </reaction>
</comment>
<evidence type="ECO:0000256" key="15">
    <source>
        <dbReference type="ARBA" id="ARBA00049067"/>
    </source>
</evidence>
<dbReference type="InterPro" id="IPR032091">
    <property type="entry name" value="Malt_amylase-like_C"/>
</dbReference>
<dbReference type="GO" id="GO:0005975">
    <property type="term" value="P:carbohydrate metabolic process"/>
    <property type="evidence" value="ECO:0007669"/>
    <property type="project" value="InterPro"/>
</dbReference>
<evidence type="ECO:0000256" key="6">
    <source>
        <dbReference type="ARBA" id="ARBA00013882"/>
    </source>
</evidence>
<dbReference type="InterPro" id="IPR045857">
    <property type="entry name" value="O16G_dom_2"/>
</dbReference>
<dbReference type="GO" id="GO:0016740">
    <property type="term" value="F:transferase activity"/>
    <property type="evidence" value="ECO:0007669"/>
    <property type="project" value="UniProtKB-KW"/>
</dbReference>
<dbReference type="EMBL" id="SNVV01000003">
    <property type="protein sequence ID" value="TDN55942.1"/>
    <property type="molecule type" value="Genomic_DNA"/>
</dbReference>
<keyword evidence="9" id="KW-0547">Nucleotide-binding</keyword>
<dbReference type="InterPro" id="IPR013780">
    <property type="entry name" value="Glyco_hydro_b"/>
</dbReference>
<evidence type="ECO:0000256" key="13">
    <source>
        <dbReference type="ARBA" id="ARBA00031251"/>
    </source>
</evidence>
<evidence type="ECO:0000313" key="17">
    <source>
        <dbReference type="EMBL" id="TDN55942.1"/>
    </source>
</evidence>
<dbReference type="GO" id="GO:0046872">
    <property type="term" value="F:metal ion binding"/>
    <property type="evidence" value="ECO:0007669"/>
    <property type="project" value="UniProtKB-KW"/>
</dbReference>
<dbReference type="SUPFAM" id="SSF56112">
    <property type="entry name" value="Protein kinase-like (PK-like)"/>
    <property type="match status" value="1"/>
</dbReference>
<dbReference type="InterPro" id="IPR012811">
    <property type="entry name" value="TreS_maltokin_C_dom"/>
</dbReference>
<comment type="similarity">
    <text evidence="3">Belongs to the aminoglycoside phosphotransferase family.</text>
</comment>
<keyword evidence="10" id="KW-0106">Calcium</keyword>
<dbReference type="CDD" id="cd11334">
    <property type="entry name" value="AmyAc_TreS"/>
    <property type="match status" value="1"/>
</dbReference>
<dbReference type="GO" id="GO:0047471">
    <property type="term" value="F:maltose alpha-D-glucosyltransferase activity"/>
    <property type="evidence" value="ECO:0007669"/>
    <property type="project" value="UniProtKB-EC"/>
</dbReference>
<dbReference type="NCBIfam" id="TIGR02457">
    <property type="entry name" value="TreS_Cterm"/>
    <property type="match status" value="1"/>
</dbReference>
<evidence type="ECO:0000256" key="4">
    <source>
        <dbReference type="ARBA" id="ARBA00011962"/>
    </source>
</evidence>
<dbReference type="Gene3D" id="2.60.40.1180">
    <property type="entry name" value="Golgi alpha-mannosidase II"/>
    <property type="match status" value="1"/>
</dbReference>
<proteinExistence type="inferred from homology"/>
<evidence type="ECO:0000256" key="9">
    <source>
        <dbReference type="ARBA" id="ARBA00022741"/>
    </source>
</evidence>
<dbReference type="AlphaFoldDB" id="A0A4V3BNV0"/>
<keyword evidence="12" id="KW-0413">Isomerase</keyword>
<dbReference type="Gene3D" id="3.20.20.80">
    <property type="entry name" value="Glycosidases"/>
    <property type="match status" value="1"/>
</dbReference>
<sequence>MDTLLPGGEGNTGGKDDDYWYKDAVLYELHVKAFFDSNDDGIGDFPGLTRKLDYIRDLGVDTLWLLPFYPSPLKDDGYDVADYHGVLPAYGTRNDFRNFVREAHRRGLRVITELVVNHTSDQHPWFQAARRAPPGSAKRDYYVWSDDPNRYAGTRIIFTDTETSNWAWDPVANSYYWHRFFSHQPDLNYENPRVLKAVLRTMRFWLDMGVDGFRLDAVPYLREREGTNNENLAETHATIREIRRVIDEHYRGRVLLAEANQWPEDVREYFGGNERGEGDECHMAYHFPLMPRLFMALAQEDRFPVIDIMRQTPDIPDNCQWAIFLRNHDELTLEMVTDRERDYMWQFFANDPRMRINVGIRRRLAPLLENSRARIELMSFLLLTMPGSPTLYYGDELGMGDNVFLGDRNGVRTPMQWTSDRNAGFSRADPQQLYLPPVMDPVYGYQAINVEAQARNPHSLLNFNRRLISTRKQYRAFGRGSLSFLEPGNRKVLAYLREYGDPGPDGGGGERLLCVANLSRTPQAVELDLARHEGRVPVEISGRTPFPPIGRLPYLLTLPGYGFYAFELSCQAPPPEWHEERLPQTDLPVLVLTDGWRTFLRIVESAANRSRQAIASRSRALLQDQVLLPYLQTRRWFAGKGEIATRVEVLQEQEWRSDGSSWLLTVLKVSFAAAEPQHYFLPLAVAWEEHGEYPADRVGALALARVREKARVGLIYDGFADPLFCRALLGAMAAGETLPLGGGSVRFGAAAQELLSAAAGEEVRLPALEQTNTGVFFGKRLYLKGYRRLQQGVNPELEMGYFLARAGFPHIAQVAGAAEYLDADGNSAALAMAQVYVENQGNAWDYTLDHLGRLFSPDTWPGSGEERDAEGLNRVYLLQMELLGRRIGELHAALASDSADPAFQPEPVTAEEVEAWRGAVAADLARTLDMLEARRFQLEGGAADDAERVLAMRADLGARLATLDLAPINMVKTRYHADLHLGQLLLVQNEFVIVDFEGEPARPMALRREKHSPLRDLAGMLRSFDYAARSAEARAAQTQPERAAEFARELAGWQAQTTAALVAAYHEVAQPASYGGPDFLVLFVLEKLLYELRYELENRPDWVRIPLAALADLAAGEGG</sequence>
<dbReference type="InterPro" id="IPR040999">
    <property type="entry name" value="Mak_N_cap"/>
</dbReference>
<keyword evidence="11" id="KW-0067">ATP-binding</keyword>
<dbReference type="SUPFAM" id="SSF51011">
    <property type="entry name" value="Glycosyl hydrolase domain"/>
    <property type="match status" value="1"/>
</dbReference>
<dbReference type="GO" id="GO:0005524">
    <property type="term" value="F:ATP binding"/>
    <property type="evidence" value="ECO:0007669"/>
    <property type="project" value="UniProtKB-KW"/>
</dbReference>
<dbReference type="Pfam" id="PF18085">
    <property type="entry name" value="Mak_N_cap"/>
    <property type="match status" value="1"/>
</dbReference>
<dbReference type="InterPro" id="IPR006047">
    <property type="entry name" value="GH13_cat_dom"/>
</dbReference>
<dbReference type="EC" id="2.7.1.175" evidence="4"/>